<keyword evidence="2 8" id="KW-0813">Transport</keyword>
<dbReference type="STRING" id="187101.VC03_05490"/>
<feature type="transmembrane region" description="Helical" evidence="9">
    <location>
        <begin position="391"/>
        <end position="410"/>
    </location>
</feature>
<dbReference type="InterPro" id="IPR004796">
    <property type="entry name" value="PTS_IIC_cello"/>
</dbReference>
<evidence type="ECO:0000256" key="1">
    <source>
        <dbReference type="ARBA" id="ARBA00004651"/>
    </source>
</evidence>
<dbReference type="InterPro" id="IPR051088">
    <property type="entry name" value="PTS_Sugar-EIIC/EIIB"/>
</dbReference>
<keyword evidence="7 8" id="KW-0472">Membrane</keyword>
<sequence>MKKVIPLVNKFSNLKGVVALKDGMTAILSATVVGSVFLLIAEFPYTPIKEALANMGISFYLYQVFNSTFNVLALICVATISYYYARNDKVDPIGNIVTSIMAFLILSDQFVMDGGKKVEGVLSLANILSSRGMIAAIIVSLVSSYIYCLFIHKKITIKMPDSVPLGVQNSFAALIPSFFILTLSIIIYAIIHVVSNGDLVDCVYHLVQVPLMNLTDSLGGVIVIGFITSLLWWFGIHGSNVVGGVMTGIWLSAVSTNLDIVKSGKALTIANGGHIVTYQFNSCFVTVTGAGITMGMVLTMLFRAKSEQYKQIGRLSIIPAIFNINEPVLFGVPIVYNPILFIPFVLVPVISSIVSYLAIKSGLVPLFGGVNPPWTTPPIISGLISGGPRTALLQVVIIIISVAIYAPFLISLDRQAYKKEQGEKGEKNEL</sequence>
<feature type="transmembrane region" description="Helical" evidence="9">
    <location>
        <begin position="339"/>
        <end position="359"/>
    </location>
</feature>
<feature type="transmembrane region" description="Helical" evidence="9">
    <location>
        <begin position="60"/>
        <end position="85"/>
    </location>
</feature>
<dbReference type="Pfam" id="PF02378">
    <property type="entry name" value="PTS_EIIC"/>
    <property type="match status" value="1"/>
</dbReference>
<evidence type="ECO:0000259" key="10">
    <source>
        <dbReference type="PROSITE" id="PS51105"/>
    </source>
</evidence>
<feature type="transmembrane region" description="Helical" evidence="9">
    <location>
        <begin position="132"/>
        <end position="150"/>
    </location>
</feature>
<feature type="transmembrane region" description="Helical" evidence="9">
    <location>
        <begin position="20"/>
        <end position="40"/>
    </location>
</feature>
<evidence type="ECO:0000256" key="2">
    <source>
        <dbReference type="ARBA" id="ARBA00022448"/>
    </source>
</evidence>
<keyword evidence="4 8" id="KW-0762">Sugar transport</keyword>
<name>A0A0E3ZB17_9FUSO</name>
<feature type="transmembrane region" description="Helical" evidence="9">
    <location>
        <begin position="171"/>
        <end position="191"/>
    </location>
</feature>
<feature type="domain" description="PTS EIIC type-3" evidence="10">
    <location>
        <begin position="1"/>
        <end position="408"/>
    </location>
</feature>
<feature type="transmembrane region" description="Helical" evidence="9">
    <location>
        <begin position="92"/>
        <end position="112"/>
    </location>
</feature>
<gene>
    <name evidence="11" type="ORF">VC03_05490</name>
</gene>
<comment type="subcellular location">
    <subcellularLocation>
        <location evidence="1">Cell membrane</location>
        <topology evidence="1">Multi-pass membrane protein</topology>
    </subcellularLocation>
</comment>
<dbReference type="PATRIC" id="fig|1069640.6.peg.1089"/>
<dbReference type="PROSITE" id="PS51105">
    <property type="entry name" value="PTS_EIIC_TYPE_3"/>
    <property type="match status" value="1"/>
</dbReference>
<dbReference type="GO" id="GO:0005886">
    <property type="term" value="C:plasma membrane"/>
    <property type="evidence" value="ECO:0007669"/>
    <property type="project" value="UniProtKB-SubCell"/>
</dbReference>
<comment type="function">
    <text evidence="8">The phosphoenolpyruvate-dependent sugar phosphotransferase system (PTS), a major carbohydrate active -transport system, catalyzes the phosphorylation of incoming sugar substrates concomitant with their translocation across the cell membrane.</text>
</comment>
<organism evidence="11 12">
    <name type="scientific">Sneathia vaginalis</name>
    <dbReference type="NCBI Taxonomy" id="187101"/>
    <lineage>
        <taxon>Bacteria</taxon>
        <taxon>Fusobacteriati</taxon>
        <taxon>Fusobacteriota</taxon>
        <taxon>Fusobacteriia</taxon>
        <taxon>Fusobacteriales</taxon>
        <taxon>Leptotrichiaceae</taxon>
        <taxon>Sneathia</taxon>
    </lineage>
</organism>
<dbReference type="InterPro" id="IPR004501">
    <property type="entry name" value="PTS_EIIC_3"/>
</dbReference>
<dbReference type="PANTHER" id="PTHR33989">
    <property type="match status" value="1"/>
</dbReference>
<dbReference type="KEGG" id="sns:VC03_05490"/>
<dbReference type="HOGENOM" id="CLU_029688_1_0_0"/>
<evidence type="ECO:0000313" key="12">
    <source>
        <dbReference type="Proteomes" id="UP000033103"/>
    </source>
</evidence>
<evidence type="ECO:0000256" key="3">
    <source>
        <dbReference type="ARBA" id="ARBA00022475"/>
    </source>
</evidence>
<feature type="transmembrane region" description="Helical" evidence="9">
    <location>
        <begin position="211"/>
        <end position="234"/>
    </location>
</feature>
<dbReference type="NCBIfam" id="TIGR00410">
    <property type="entry name" value="lacE"/>
    <property type="match status" value="1"/>
</dbReference>
<evidence type="ECO:0000256" key="8">
    <source>
        <dbReference type="PIRNR" id="PIRNR006351"/>
    </source>
</evidence>
<dbReference type="EMBL" id="CP011280">
    <property type="protein sequence ID" value="AKC96166.1"/>
    <property type="molecule type" value="Genomic_DNA"/>
</dbReference>
<dbReference type="GO" id="GO:1901264">
    <property type="term" value="P:carbohydrate derivative transport"/>
    <property type="evidence" value="ECO:0007669"/>
    <property type="project" value="TreeGrafter"/>
</dbReference>
<keyword evidence="12" id="KW-1185">Reference proteome</keyword>
<proteinExistence type="predicted"/>
<keyword evidence="5 9" id="KW-0812">Transmembrane</keyword>
<evidence type="ECO:0000256" key="5">
    <source>
        <dbReference type="ARBA" id="ARBA00022692"/>
    </source>
</evidence>
<protein>
    <recommendedName>
        <fullName evidence="8">Permease IIC component</fullName>
    </recommendedName>
</protein>
<dbReference type="PIRSF" id="PIRSF006351">
    <property type="entry name" value="PTS_EIIC-Cellobiose"/>
    <property type="match status" value="1"/>
</dbReference>
<accession>A0A0E3ZB17</accession>
<dbReference type="AlphaFoldDB" id="A0A0E3ZB17"/>
<keyword evidence="3 8" id="KW-1003">Cell membrane</keyword>
<dbReference type="PANTHER" id="PTHR33989:SF4">
    <property type="entry name" value="PTS SYSTEM N,N'-DIACETYLCHITOBIOSE-SPECIFIC EIIC COMPONENT"/>
    <property type="match status" value="1"/>
</dbReference>
<evidence type="ECO:0000313" key="11">
    <source>
        <dbReference type="EMBL" id="AKC96166.1"/>
    </source>
</evidence>
<evidence type="ECO:0000256" key="9">
    <source>
        <dbReference type="SAM" id="Phobius"/>
    </source>
</evidence>
<reference evidence="11 12" key="1">
    <citation type="journal article" date="2012" name="BMC Genomics">
        <title>Genomic sequence analysis and characterization of Sneathia amnii sp. nov.</title>
        <authorList>
            <consortium name="Vaginal Microbiome Consortium (additional members)"/>
            <person name="Harwich M.D.Jr."/>
            <person name="Serrano M.G."/>
            <person name="Fettweis J.M."/>
            <person name="Alves J.M."/>
            <person name="Reimers M.A."/>
            <person name="Buck G.A."/>
            <person name="Jefferson K.K."/>
        </authorList>
    </citation>
    <scope>NUCLEOTIDE SEQUENCE [LARGE SCALE GENOMIC DNA]</scope>
    <source>
        <strain evidence="11 12">SN35</strain>
    </source>
</reference>
<evidence type="ECO:0000256" key="6">
    <source>
        <dbReference type="ARBA" id="ARBA00022989"/>
    </source>
</evidence>
<dbReference type="OrthoDB" id="1550290at2"/>
<feature type="transmembrane region" description="Helical" evidence="9">
    <location>
        <begin position="278"/>
        <end position="302"/>
    </location>
</feature>
<dbReference type="Proteomes" id="UP000033103">
    <property type="component" value="Chromosome"/>
</dbReference>
<dbReference type="GO" id="GO:0009401">
    <property type="term" value="P:phosphoenolpyruvate-dependent sugar phosphotransferase system"/>
    <property type="evidence" value="ECO:0007669"/>
    <property type="project" value="InterPro"/>
</dbReference>
<evidence type="ECO:0000256" key="7">
    <source>
        <dbReference type="ARBA" id="ARBA00023136"/>
    </source>
</evidence>
<keyword evidence="6 9" id="KW-1133">Transmembrane helix</keyword>
<dbReference type="InterPro" id="IPR003352">
    <property type="entry name" value="PTS_EIIC"/>
</dbReference>
<evidence type="ECO:0000256" key="4">
    <source>
        <dbReference type="ARBA" id="ARBA00022597"/>
    </source>
</evidence>
<dbReference type="GO" id="GO:0008982">
    <property type="term" value="F:protein-N(PI)-phosphohistidine-sugar phosphotransferase activity"/>
    <property type="evidence" value="ECO:0007669"/>
    <property type="project" value="UniProtKB-UniRule"/>
</dbReference>